<organism evidence="1 2">
    <name type="scientific">Vitrella brassicaformis (strain CCMP3155)</name>
    <dbReference type="NCBI Taxonomy" id="1169540"/>
    <lineage>
        <taxon>Eukaryota</taxon>
        <taxon>Sar</taxon>
        <taxon>Alveolata</taxon>
        <taxon>Colpodellida</taxon>
        <taxon>Vitrellaceae</taxon>
        <taxon>Vitrella</taxon>
    </lineage>
</organism>
<dbReference type="AlphaFoldDB" id="A0A0G4GMB4"/>
<dbReference type="InParanoid" id="A0A0G4GMB4"/>
<proteinExistence type="predicted"/>
<dbReference type="VEuPathDB" id="CryptoDB:Vbra_10101"/>
<dbReference type="EMBL" id="CDMY01000718">
    <property type="protein sequence ID" value="CEM31325.1"/>
    <property type="molecule type" value="Genomic_DNA"/>
</dbReference>
<dbReference type="Proteomes" id="UP000041254">
    <property type="component" value="Unassembled WGS sequence"/>
</dbReference>
<keyword evidence="2" id="KW-1185">Reference proteome</keyword>
<protein>
    <submittedName>
        <fullName evidence="1">Uncharacterized protein</fullName>
    </submittedName>
</protein>
<evidence type="ECO:0000313" key="1">
    <source>
        <dbReference type="EMBL" id="CEM31325.1"/>
    </source>
</evidence>
<name>A0A0G4GMB4_VITBC</name>
<reference evidence="1 2" key="1">
    <citation type="submission" date="2014-11" db="EMBL/GenBank/DDBJ databases">
        <authorList>
            <person name="Zhu J."/>
            <person name="Qi W."/>
            <person name="Song R."/>
        </authorList>
    </citation>
    <scope>NUCLEOTIDE SEQUENCE [LARGE SCALE GENOMIC DNA]</scope>
</reference>
<gene>
    <name evidence="1" type="ORF">Vbra_10101</name>
</gene>
<accession>A0A0G4GMB4</accession>
<sequence length="129" mass="14486">MRNGKENIVLARGVLDHTVLDLKQYILETVGYTAGFREAREIQFVNCGDCAEDRTLREVFGATGLGMSHLRPFIIHTHCAYTPAAPTAVDESRRDERIRSCCACVDPSASVEPEREPEVEVRHRCIQGR</sequence>
<evidence type="ECO:0000313" key="2">
    <source>
        <dbReference type="Proteomes" id="UP000041254"/>
    </source>
</evidence>